<dbReference type="Proteomes" id="UP000503312">
    <property type="component" value="Chromosome"/>
</dbReference>
<evidence type="ECO:0000313" key="3">
    <source>
        <dbReference type="Proteomes" id="UP000503312"/>
    </source>
</evidence>
<sequence>MNKKGHSLKYLLALFIFSFWSGAFAQTRLPDIPLGQYTVEQQRAAQEFEVARKKAPWGPFAMLMYSPQLMNNARAMGDYLRYNSAFDSHLSEFAILITAREWSQDYEWYVHYPIAIKAGLKPEIAQALKEGRRPEGMSEDETIVYNFTMELQKNKQVSDTTFAKTESRFGKKGAIDLAGIAGYYTFLAMEMNMARHPIPATAERLPRLPQ</sequence>
<accession>A0A6M9Q2X9</accession>
<dbReference type="SUPFAM" id="SSF69118">
    <property type="entry name" value="AhpD-like"/>
    <property type="match status" value="1"/>
</dbReference>
<dbReference type="AlphaFoldDB" id="A0A6M9Q2X9"/>
<evidence type="ECO:0000256" key="1">
    <source>
        <dbReference type="SAM" id="SignalP"/>
    </source>
</evidence>
<dbReference type="PANTHER" id="PTHR34846">
    <property type="entry name" value="4-CARBOXYMUCONOLACTONE DECARBOXYLASE FAMILY PROTEIN (AFU_ORTHOLOGUE AFUA_6G11590)"/>
    <property type="match status" value="1"/>
</dbReference>
<organism evidence="2 3">
    <name type="scientific">Polynucleobacter tropicus</name>
    <dbReference type="NCBI Taxonomy" id="1743174"/>
    <lineage>
        <taxon>Bacteria</taxon>
        <taxon>Pseudomonadati</taxon>
        <taxon>Pseudomonadota</taxon>
        <taxon>Betaproteobacteria</taxon>
        <taxon>Burkholderiales</taxon>
        <taxon>Burkholderiaceae</taxon>
        <taxon>Polynucleobacter</taxon>
    </lineage>
</organism>
<dbReference type="Gene3D" id="1.20.1290.10">
    <property type="entry name" value="AhpD-like"/>
    <property type="match status" value="1"/>
</dbReference>
<dbReference type="KEGG" id="ptrp:DCO17_10130"/>
<dbReference type="EMBL" id="CP028942">
    <property type="protein sequence ID" value="QKM65565.1"/>
    <property type="molecule type" value="Genomic_DNA"/>
</dbReference>
<dbReference type="PANTHER" id="PTHR34846:SF11">
    <property type="entry name" value="4-CARBOXYMUCONOLACTONE DECARBOXYLASE FAMILY PROTEIN (AFU_ORTHOLOGUE AFUA_6G11590)"/>
    <property type="match status" value="1"/>
</dbReference>
<dbReference type="InterPro" id="IPR029032">
    <property type="entry name" value="AhpD-like"/>
</dbReference>
<reference evidence="2 3" key="1">
    <citation type="submission" date="2018-04" db="EMBL/GenBank/DDBJ databases">
        <title>Polynucleobacter sp. UH21B genome.</title>
        <authorList>
            <person name="Hahn M.W."/>
        </authorList>
    </citation>
    <scope>NUCLEOTIDE SEQUENCE [LARGE SCALE GENOMIC DNA]</scope>
    <source>
        <strain evidence="2 3">MWH-UH21B</strain>
    </source>
</reference>
<keyword evidence="1" id="KW-0732">Signal</keyword>
<proteinExistence type="predicted"/>
<feature type="signal peptide" evidence="1">
    <location>
        <begin position="1"/>
        <end position="25"/>
    </location>
</feature>
<evidence type="ECO:0000313" key="2">
    <source>
        <dbReference type="EMBL" id="QKM65565.1"/>
    </source>
</evidence>
<keyword evidence="3" id="KW-1185">Reference proteome</keyword>
<feature type="chain" id="PRO_5026827696" evidence="1">
    <location>
        <begin position="26"/>
        <end position="210"/>
    </location>
</feature>
<gene>
    <name evidence="2" type="ORF">DCO17_10130</name>
</gene>
<protein>
    <submittedName>
        <fullName evidence="2">4-carboxy muconolactone decarboxylase</fullName>
    </submittedName>
</protein>
<name>A0A6M9Q2X9_9BURK</name>